<comment type="subcellular location">
    <subcellularLocation>
        <location evidence="1">Cell membrane</location>
        <topology evidence="1">Multi-pass membrane protein</topology>
    </subcellularLocation>
</comment>
<keyword evidence="5 8" id="KW-1133">Transmembrane helix</keyword>
<feature type="transmembrane region" description="Helical" evidence="8">
    <location>
        <begin position="343"/>
        <end position="364"/>
    </location>
</feature>
<evidence type="ECO:0008006" key="11">
    <source>
        <dbReference type="Google" id="ProtNLM"/>
    </source>
</evidence>
<feature type="transmembrane region" description="Helical" evidence="8">
    <location>
        <begin position="320"/>
        <end position="336"/>
    </location>
</feature>
<feature type="transmembrane region" description="Helical" evidence="8">
    <location>
        <begin position="104"/>
        <end position="126"/>
    </location>
</feature>
<dbReference type="Pfam" id="PF09594">
    <property type="entry name" value="GT87"/>
    <property type="match status" value="1"/>
</dbReference>
<feature type="transmembrane region" description="Helical" evidence="8">
    <location>
        <begin position="133"/>
        <end position="149"/>
    </location>
</feature>
<feature type="transmembrane region" description="Helical" evidence="8">
    <location>
        <begin position="211"/>
        <end position="231"/>
    </location>
</feature>
<gene>
    <name evidence="9" type="ORF">CUN49_03460</name>
</gene>
<keyword evidence="4 8" id="KW-0812">Transmembrane</keyword>
<evidence type="ECO:0000256" key="3">
    <source>
        <dbReference type="ARBA" id="ARBA00022679"/>
    </source>
</evidence>
<evidence type="ECO:0000313" key="10">
    <source>
        <dbReference type="Proteomes" id="UP000229681"/>
    </source>
</evidence>
<sequence>MMRALRLRAAILIGAALIANVIASYQLFTRPYPGFNDYLTVWEASRLFFYAGLDPYSAQTSLAIQMRIFGRPALPNEQPNHFAYPFYAIYFVYPFIHAEYAWATAAWLVFLEICLIAALVLLLDLFKWRARPLTVIGLALFTLFAYPAARGLVLGQVSHLVYLFQVAAIWAFVRRRDSLAGILLALSTFKPQMSIFAVPFLLLWALRQRRWQLIGAFGGCMALLIGSSFLLQPNWLEGFVYQLTLYPSYIEVSTPVWVVTDYLLGLERWAEIALNAIGAIALLSLWWLALRRATVGYFAWVLMLTLTFTHLIGLRTATPHFVVFLVPLMFYLREWSRQRRYGAMLGTLIALFSLPWLYFLLTIGEGKSEHPTLFLLPFIALLALLLTRKQWLSARLDWSI</sequence>
<comment type="similarity">
    <text evidence="7">Belongs to the glycosyltransferase 87 family.</text>
</comment>
<evidence type="ECO:0000256" key="8">
    <source>
        <dbReference type="SAM" id="Phobius"/>
    </source>
</evidence>
<dbReference type="EMBL" id="PGTM01000029">
    <property type="protein sequence ID" value="PJF36816.1"/>
    <property type="molecule type" value="Genomic_DNA"/>
</dbReference>
<keyword evidence="6 8" id="KW-0472">Membrane</keyword>
<evidence type="ECO:0000256" key="7">
    <source>
        <dbReference type="ARBA" id="ARBA00024033"/>
    </source>
</evidence>
<protein>
    <recommendedName>
        <fullName evidence="11">DUF2029 domain-containing protein</fullName>
    </recommendedName>
</protein>
<dbReference type="GO" id="GO:0005886">
    <property type="term" value="C:plasma membrane"/>
    <property type="evidence" value="ECO:0007669"/>
    <property type="project" value="UniProtKB-SubCell"/>
</dbReference>
<dbReference type="AlphaFoldDB" id="A0A2M8PH04"/>
<evidence type="ECO:0000256" key="4">
    <source>
        <dbReference type="ARBA" id="ARBA00022692"/>
    </source>
</evidence>
<organism evidence="9 10">
    <name type="scientific">Candidatus Thermofonsia Clade 1 bacterium</name>
    <dbReference type="NCBI Taxonomy" id="2364210"/>
    <lineage>
        <taxon>Bacteria</taxon>
        <taxon>Bacillati</taxon>
        <taxon>Chloroflexota</taxon>
        <taxon>Candidatus Thermofontia</taxon>
        <taxon>Candidatus Thermofonsia Clade 1</taxon>
    </lineage>
</organism>
<keyword evidence="2" id="KW-1003">Cell membrane</keyword>
<feature type="transmembrane region" description="Helical" evidence="8">
    <location>
        <begin position="370"/>
        <end position="387"/>
    </location>
</feature>
<comment type="caution">
    <text evidence="9">The sequence shown here is derived from an EMBL/GenBank/DDBJ whole genome shotgun (WGS) entry which is preliminary data.</text>
</comment>
<dbReference type="InterPro" id="IPR018584">
    <property type="entry name" value="GT87"/>
</dbReference>
<name>A0A2M8PH04_9CHLR</name>
<feature type="transmembrane region" description="Helical" evidence="8">
    <location>
        <begin position="272"/>
        <end position="290"/>
    </location>
</feature>
<evidence type="ECO:0000256" key="1">
    <source>
        <dbReference type="ARBA" id="ARBA00004651"/>
    </source>
</evidence>
<feature type="transmembrane region" description="Helical" evidence="8">
    <location>
        <begin position="180"/>
        <end position="205"/>
    </location>
</feature>
<accession>A0A2M8PH04</accession>
<evidence type="ECO:0000313" key="9">
    <source>
        <dbReference type="EMBL" id="PJF36816.1"/>
    </source>
</evidence>
<evidence type="ECO:0000256" key="6">
    <source>
        <dbReference type="ARBA" id="ARBA00023136"/>
    </source>
</evidence>
<keyword evidence="3" id="KW-0808">Transferase</keyword>
<dbReference type="GO" id="GO:0016758">
    <property type="term" value="F:hexosyltransferase activity"/>
    <property type="evidence" value="ECO:0007669"/>
    <property type="project" value="InterPro"/>
</dbReference>
<proteinExistence type="inferred from homology"/>
<evidence type="ECO:0000256" key="5">
    <source>
        <dbReference type="ARBA" id="ARBA00022989"/>
    </source>
</evidence>
<evidence type="ECO:0000256" key="2">
    <source>
        <dbReference type="ARBA" id="ARBA00022475"/>
    </source>
</evidence>
<feature type="transmembrane region" description="Helical" evidence="8">
    <location>
        <begin position="297"/>
        <end position="314"/>
    </location>
</feature>
<dbReference type="Proteomes" id="UP000229681">
    <property type="component" value="Unassembled WGS sequence"/>
</dbReference>
<reference evidence="9 10" key="1">
    <citation type="submission" date="2017-11" db="EMBL/GenBank/DDBJ databases">
        <title>Evolution of Phototrophy in the Chloroflexi Phylum Driven by Horizontal Gene Transfer.</title>
        <authorList>
            <person name="Ward L.M."/>
            <person name="Hemp J."/>
            <person name="Shih P.M."/>
            <person name="Mcglynn S.E."/>
            <person name="Fischer W."/>
        </authorList>
    </citation>
    <scope>NUCLEOTIDE SEQUENCE [LARGE SCALE GENOMIC DNA]</scope>
    <source>
        <strain evidence="9">JP3_13</strain>
    </source>
</reference>